<dbReference type="InterPro" id="IPR003959">
    <property type="entry name" value="ATPase_AAA_core"/>
</dbReference>
<evidence type="ECO:0000313" key="3">
    <source>
        <dbReference type="Proteomes" id="UP001589769"/>
    </source>
</evidence>
<dbReference type="Proteomes" id="UP001589769">
    <property type="component" value="Unassembled WGS sequence"/>
</dbReference>
<evidence type="ECO:0000313" key="2">
    <source>
        <dbReference type="EMBL" id="MFC0323700.1"/>
    </source>
</evidence>
<comment type="caution">
    <text evidence="2">The sequence shown here is derived from an EMBL/GenBank/DDBJ whole genome shotgun (WGS) entry which is preliminary data.</text>
</comment>
<dbReference type="InterPro" id="IPR051396">
    <property type="entry name" value="Bact_Antivir_Def_Nuclease"/>
</dbReference>
<dbReference type="RefSeq" id="WP_382375488.1">
    <property type="nucleotide sequence ID" value="NZ_JBHLWA010000040.1"/>
</dbReference>
<organism evidence="2 3">
    <name type="scientific">Gallibacterium melopsittaci</name>
    <dbReference type="NCBI Taxonomy" id="516063"/>
    <lineage>
        <taxon>Bacteria</taxon>
        <taxon>Pseudomonadati</taxon>
        <taxon>Pseudomonadota</taxon>
        <taxon>Gammaproteobacteria</taxon>
        <taxon>Pasteurellales</taxon>
        <taxon>Pasteurellaceae</taxon>
        <taxon>Gallibacterium</taxon>
    </lineage>
</organism>
<dbReference type="Gene3D" id="3.40.50.300">
    <property type="entry name" value="P-loop containing nucleotide triphosphate hydrolases"/>
    <property type="match status" value="1"/>
</dbReference>
<sequence>MNIEQDKIPSKYEFWNVKGIDRVLINLDPNDKMNVFIGNNGVGKTKTLESLYQALLFSSNKYQLNPDRFLTNKLVFEKAKINNNDFFIDKMNLISHVAKTTPYPIIYIPAQKRGYFKNNNTDYIKVLGEFKERQQAYFEAIYLDINNNKYNDSIETWFIQRAQSANRYQNSEDNREIELLSVLHILNRIDERISNDPSSLSLIGGKFISLMIEGKWRKLSELSSGFASLVKIVQSIVSGYAFFTNSTNLENEKGVVLIDEIESHLHISWQTRILPALNDAFPNTIFIVATHSSLVLSQLYDGKAYELVNENGIVKNKEIPNPSNAAFVDLLSTAFNVDLNQIKLTNIQPKRSVNQKSKLFDILGLSK</sequence>
<gene>
    <name evidence="2" type="ORF">ACFFHT_09075</name>
</gene>
<dbReference type="EMBL" id="JBHLWA010000040">
    <property type="protein sequence ID" value="MFC0323700.1"/>
    <property type="molecule type" value="Genomic_DNA"/>
</dbReference>
<dbReference type="InterPro" id="IPR027417">
    <property type="entry name" value="P-loop_NTPase"/>
</dbReference>
<evidence type="ECO:0000259" key="1">
    <source>
        <dbReference type="Pfam" id="PF13304"/>
    </source>
</evidence>
<feature type="domain" description="ATPase AAA-type core" evidence="1">
    <location>
        <begin position="33"/>
        <end position="297"/>
    </location>
</feature>
<accession>A0ABV6HXT8</accession>
<dbReference type="Pfam" id="PF13304">
    <property type="entry name" value="AAA_21"/>
    <property type="match status" value="1"/>
</dbReference>
<dbReference type="PANTHER" id="PTHR43581:SF2">
    <property type="entry name" value="EXCINUCLEASE ATPASE SUBUNIT"/>
    <property type="match status" value="1"/>
</dbReference>
<dbReference type="PANTHER" id="PTHR43581">
    <property type="entry name" value="ATP/GTP PHOSPHATASE"/>
    <property type="match status" value="1"/>
</dbReference>
<keyword evidence="3" id="KW-1185">Reference proteome</keyword>
<name>A0ABV6HXT8_9PAST</name>
<dbReference type="SUPFAM" id="SSF52540">
    <property type="entry name" value="P-loop containing nucleoside triphosphate hydrolases"/>
    <property type="match status" value="1"/>
</dbReference>
<reference evidence="2 3" key="1">
    <citation type="submission" date="2024-09" db="EMBL/GenBank/DDBJ databases">
        <authorList>
            <person name="Sun Q."/>
            <person name="Mori K."/>
        </authorList>
    </citation>
    <scope>NUCLEOTIDE SEQUENCE [LARGE SCALE GENOMIC DNA]</scope>
    <source>
        <strain evidence="2 3">CCM 7538</strain>
    </source>
</reference>
<proteinExistence type="predicted"/>
<protein>
    <submittedName>
        <fullName evidence="2">AAA family ATPase</fullName>
    </submittedName>
</protein>